<evidence type="ECO:0000313" key="1">
    <source>
        <dbReference type="EMBL" id="KAJ7739587.1"/>
    </source>
</evidence>
<dbReference type="AlphaFoldDB" id="A0AAD7IBT0"/>
<dbReference type="Proteomes" id="UP001215598">
    <property type="component" value="Unassembled WGS sequence"/>
</dbReference>
<keyword evidence="2" id="KW-1185">Reference proteome</keyword>
<proteinExistence type="predicted"/>
<evidence type="ECO:0000313" key="2">
    <source>
        <dbReference type="Proteomes" id="UP001215598"/>
    </source>
</evidence>
<name>A0AAD7IBT0_9AGAR</name>
<accession>A0AAD7IBT0</accession>
<gene>
    <name evidence="1" type="ORF">B0H16DRAFT_1465253</name>
</gene>
<comment type="caution">
    <text evidence="1">The sequence shown here is derived from an EMBL/GenBank/DDBJ whole genome shotgun (WGS) entry which is preliminary data.</text>
</comment>
<sequence length="215" mass="24534">MIHEEGLKNIRVRLVFLLLAVFHHFLSVAWCKACSSIQLELLTVQIHDEEWFVPISSFNLTKEKHELVLRGSEGTKSWRNPKDDDTRILLGRATENINGYELPPLVRPVRNIAGAISCIFSSRGFNQARHYRTAVVLTAFGIVAANQAQERMEMWTLHDDRPERKGDSPSNQIKAKSCIESMTAREDRRVPVEFGCRGLNRPLDSEVALVEILRE</sequence>
<reference evidence="1" key="1">
    <citation type="submission" date="2023-03" db="EMBL/GenBank/DDBJ databases">
        <title>Massive genome expansion in bonnet fungi (Mycena s.s.) driven by repeated elements and novel gene families across ecological guilds.</title>
        <authorList>
            <consortium name="Lawrence Berkeley National Laboratory"/>
            <person name="Harder C.B."/>
            <person name="Miyauchi S."/>
            <person name="Viragh M."/>
            <person name="Kuo A."/>
            <person name="Thoen E."/>
            <person name="Andreopoulos B."/>
            <person name="Lu D."/>
            <person name="Skrede I."/>
            <person name="Drula E."/>
            <person name="Henrissat B."/>
            <person name="Morin E."/>
            <person name="Kohler A."/>
            <person name="Barry K."/>
            <person name="LaButti K."/>
            <person name="Morin E."/>
            <person name="Salamov A."/>
            <person name="Lipzen A."/>
            <person name="Mereny Z."/>
            <person name="Hegedus B."/>
            <person name="Baldrian P."/>
            <person name="Stursova M."/>
            <person name="Weitz H."/>
            <person name="Taylor A."/>
            <person name="Grigoriev I.V."/>
            <person name="Nagy L.G."/>
            <person name="Martin F."/>
            <person name="Kauserud H."/>
        </authorList>
    </citation>
    <scope>NUCLEOTIDE SEQUENCE</scope>
    <source>
        <strain evidence="1">CBHHK182m</strain>
    </source>
</reference>
<protein>
    <submittedName>
        <fullName evidence="1">Uncharacterized protein</fullName>
    </submittedName>
</protein>
<dbReference type="EMBL" id="JARKIB010000106">
    <property type="protein sequence ID" value="KAJ7739587.1"/>
    <property type="molecule type" value="Genomic_DNA"/>
</dbReference>
<organism evidence="1 2">
    <name type="scientific">Mycena metata</name>
    <dbReference type="NCBI Taxonomy" id="1033252"/>
    <lineage>
        <taxon>Eukaryota</taxon>
        <taxon>Fungi</taxon>
        <taxon>Dikarya</taxon>
        <taxon>Basidiomycota</taxon>
        <taxon>Agaricomycotina</taxon>
        <taxon>Agaricomycetes</taxon>
        <taxon>Agaricomycetidae</taxon>
        <taxon>Agaricales</taxon>
        <taxon>Marasmiineae</taxon>
        <taxon>Mycenaceae</taxon>
        <taxon>Mycena</taxon>
    </lineage>
</organism>